<dbReference type="Proteomes" id="UP000645966">
    <property type="component" value="Unassembled WGS sequence"/>
</dbReference>
<protein>
    <submittedName>
        <fullName evidence="1">Uncharacterized protein</fullName>
    </submittedName>
</protein>
<dbReference type="EMBL" id="JAEIOS010000013">
    <property type="protein sequence ID" value="MBI8989805.1"/>
    <property type="molecule type" value="Genomic_DNA"/>
</dbReference>
<organism evidence="1 2">
    <name type="scientific">Corynebacterium meridianum</name>
    <dbReference type="NCBI Taxonomy" id="2765363"/>
    <lineage>
        <taxon>Bacteria</taxon>
        <taxon>Bacillati</taxon>
        <taxon>Actinomycetota</taxon>
        <taxon>Actinomycetes</taxon>
        <taxon>Mycobacteriales</taxon>
        <taxon>Corynebacteriaceae</taxon>
        <taxon>Corynebacterium</taxon>
    </lineage>
</organism>
<evidence type="ECO:0000313" key="2">
    <source>
        <dbReference type="Proteomes" id="UP000645966"/>
    </source>
</evidence>
<keyword evidence="2" id="KW-1185">Reference proteome</keyword>
<sequence>MAPTDSPIAYAPEVIPPRINEPPEADIPTMLTIGIDVTVKRVKIVDISHAVKDLSGFWGSI</sequence>
<accession>A0A934I7C8</accession>
<name>A0A934I7C8_9CORY</name>
<reference evidence="1" key="1">
    <citation type="submission" date="2020-12" db="EMBL/GenBank/DDBJ databases">
        <title>Genome public.</title>
        <authorList>
            <person name="Sun Q."/>
        </authorList>
    </citation>
    <scope>NUCLEOTIDE SEQUENCE</scope>
    <source>
        <strain evidence="1">CCM 8863</strain>
    </source>
</reference>
<comment type="caution">
    <text evidence="1">The sequence shown here is derived from an EMBL/GenBank/DDBJ whole genome shotgun (WGS) entry which is preliminary data.</text>
</comment>
<dbReference type="RefSeq" id="WP_198738835.1">
    <property type="nucleotide sequence ID" value="NZ_JAEIOS010000013.1"/>
</dbReference>
<evidence type="ECO:0000313" key="1">
    <source>
        <dbReference type="EMBL" id="MBI8989805.1"/>
    </source>
</evidence>
<proteinExistence type="predicted"/>
<dbReference type="AlphaFoldDB" id="A0A934I7C8"/>
<gene>
    <name evidence="1" type="ORF">JDV75_08535</name>
</gene>